<dbReference type="InterPro" id="IPR027417">
    <property type="entry name" value="P-loop_NTPase"/>
</dbReference>
<keyword evidence="7" id="KW-1185">Reference proteome</keyword>
<sequence>MIASLLATLLLALIWGAVYKFALAPWMGLAATGAVLLLMLVRTFIRRRRARKAAAKKIEDDITAQAEEQARTVRPDLQPEVQAMKAEFSRAVASLKNSKLARGGRDALAVLPWYLMVGPPGTGKSTALRNSGLKFPYLSSKGGGAVRGVGGTRNCDWWLTNEAVFLDTAGRYTTGEEDRDEWMSFLDILARNRPSRPINGLIVTVSVTDLMNADPQAAGELGQRIRERVDEVTTRLKVVVPIYVMITKCDLINGFVEMFSDLPRSERGQIWGFTVPLSAQQEAPSELLLKRFDELTAVLEQRSIRRVGQERQLETRERIYQFPQRFDALRKSMVEFIQPLFMESVFQDTPVMRGLYFTSGTQDVRLSERQQVRGAAAEVFGSQRNAVEQTEGRSFFLWDVFNKVMFQDQKLAVRSSMEEMRLRKQRYTLTLAFLATAALVLLLPAVSYVENFELVRGVRDTITSVKLEATDDIGRVVELTPLQRQLEVLDQHQVKGPPFWLRMGMYQGGRLFPLAQSFYNDQLKGLLLGKQHARIKQDLQKFSELQERPEWAPSTDTYGRSFNDLKMYLLITQPRSIREPELDADHQSWLVWQIVTHWRNIRGQDRDTSVEEQIVQHAKMYIAMMARDPQQLGFVRDAEVVIKARRALNRVPLAELELQQLIADAAQEFPDLALGDMVGAVPEMRSGKKVRGAFTKRAWDDRLKRVLDESFRERQAWVLDRDSREEESNLRAELRTRYYQQYIEEWSDFLSSISVEEPQTIDQTERLLTSLTRGATPPLGRLFQAVTHNVQLEPLVEKGAEEKTPTTKERVMDFLMPDPRKGVLDFDDVVPGGVPQAPQYRPRNVADHFSGVSAFINKKFATNDKEEKLTQLDSYQDQLRLVLDTILVVRDKPGESGLLLEKIKTTRRDVEMLIKAQEGNQALFTRLLLPPLRDVRDIVFRDVSAKKSEQWCEEIVTPFMNVMGNRYPFAKDSEQDAPLSELSEFLRPANGQVKTFVKSQLQEDVILDGRRCSLALGSRDMYKEDLCRYLERLNSLSTALFPGDEVQPLVRFQIRIRAGTSPDTSASEIASIKFIMDGTEVLYRNGPDNIWQRLIWPGQAGELGATLQVVNIRGDMSELKEPGEWGLFRLLERVKNIEPSTDGRFFTATWEIQEFNGAQVSVDIRPERLAHPFFGAAGNTSMKLMQLFRDPKVLPPQGIALRGKGCQTLIANDTVR</sequence>
<dbReference type="OrthoDB" id="9758229at2"/>
<dbReference type="Pfam" id="PF06761">
    <property type="entry name" value="IcmF-related"/>
    <property type="match status" value="1"/>
</dbReference>
<dbReference type="EMBL" id="ANAH02000071">
    <property type="protein sequence ID" value="EPX55487.1"/>
    <property type="molecule type" value="Genomic_DNA"/>
</dbReference>
<dbReference type="Pfam" id="PF14331">
    <property type="entry name" value="IcmF-related_N"/>
    <property type="match status" value="1"/>
</dbReference>
<dbReference type="NCBIfam" id="TIGR03348">
    <property type="entry name" value="VI_IcmF"/>
    <property type="match status" value="1"/>
</dbReference>
<dbReference type="AlphaFoldDB" id="S9NZN5"/>
<feature type="transmembrane region" description="Helical" evidence="1">
    <location>
        <begin position="26"/>
        <end position="45"/>
    </location>
</feature>
<proteinExistence type="predicted"/>
<dbReference type="Pfam" id="PF06744">
    <property type="entry name" value="IcmF_C"/>
    <property type="match status" value="1"/>
</dbReference>
<dbReference type="InterPro" id="IPR009612">
    <property type="entry name" value="IcmF-rel"/>
</dbReference>
<feature type="domain" description="Type VI secretion system component TssM1 helical" evidence="5">
    <location>
        <begin position="948"/>
        <end position="1042"/>
    </location>
</feature>
<comment type="caution">
    <text evidence="6">The sequence shown here is derived from an EMBL/GenBank/DDBJ whole genome shotgun (WGS) entry which is preliminary data.</text>
</comment>
<evidence type="ECO:0000256" key="1">
    <source>
        <dbReference type="SAM" id="Phobius"/>
    </source>
</evidence>
<evidence type="ECO:0000313" key="6">
    <source>
        <dbReference type="EMBL" id="EPX55487.1"/>
    </source>
</evidence>
<feature type="domain" description="Type VI secretion system IcmF C-terminal" evidence="2">
    <location>
        <begin position="1066"/>
        <end position="1165"/>
    </location>
</feature>
<dbReference type="SUPFAM" id="SSF52540">
    <property type="entry name" value="P-loop containing nucleoside triphosphate hydrolases"/>
    <property type="match status" value="1"/>
</dbReference>
<dbReference type="eggNOG" id="COG3523">
    <property type="taxonomic scope" value="Bacteria"/>
</dbReference>
<gene>
    <name evidence="6" type="ORF">D187_009098</name>
</gene>
<keyword evidence="1" id="KW-0472">Membrane</keyword>
<evidence type="ECO:0000259" key="4">
    <source>
        <dbReference type="Pfam" id="PF14331"/>
    </source>
</evidence>
<evidence type="ECO:0000313" key="7">
    <source>
        <dbReference type="Proteomes" id="UP000011682"/>
    </source>
</evidence>
<evidence type="ECO:0000259" key="2">
    <source>
        <dbReference type="Pfam" id="PF06744"/>
    </source>
</evidence>
<dbReference type="Proteomes" id="UP000011682">
    <property type="component" value="Unassembled WGS sequence"/>
</dbReference>
<dbReference type="InterPro" id="IPR017731">
    <property type="entry name" value="TssM1-like"/>
</dbReference>
<dbReference type="PANTHER" id="PTHR36153:SF1">
    <property type="entry name" value="TYPE VI SECRETION SYSTEM COMPONENT TSSM1"/>
    <property type="match status" value="1"/>
</dbReference>
<protein>
    <submittedName>
        <fullName evidence="6">IcmF-related protein</fullName>
    </submittedName>
</protein>
<accession>S9NZN5</accession>
<dbReference type="InterPro" id="IPR025743">
    <property type="entry name" value="TssM1_N"/>
</dbReference>
<feature type="domain" description="Type VI secretion system component TssM1 N-terminal" evidence="4">
    <location>
        <begin position="176"/>
        <end position="432"/>
    </location>
</feature>
<evidence type="ECO:0000259" key="3">
    <source>
        <dbReference type="Pfam" id="PF06761"/>
    </source>
</evidence>
<dbReference type="InterPro" id="IPR053156">
    <property type="entry name" value="T6SS_TssM-like"/>
</dbReference>
<dbReference type="Pfam" id="PF21070">
    <property type="entry name" value="IcmF_helical"/>
    <property type="match status" value="1"/>
</dbReference>
<name>S9NZN5_CYSF2</name>
<keyword evidence="1" id="KW-0812">Transmembrane</keyword>
<evidence type="ECO:0000259" key="5">
    <source>
        <dbReference type="Pfam" id="PF21070"/>
    </source>
</evidence>
<reference evidence="6" key="1">
    <citation type="submission" date="2013-05" db="EMBL/GenBank/DDBJ databases">
        <title>Genome assembly of Cystobacter fuscus DSM 2262.</title>
        <authorList>
            <person name="Sharma G."/>
            <person name="Khatri I."/>
            <person name="Kaur C."/>
            <person name="Mayilraj S."/>
            <person name="Subramanian S."/>
        </authorList>
    </citation>
    <scope>NUCLEOTIDE SEQUENCE [LARGE SCALE GENOMIC DNA]</scope>
    <source>
        <strain evidence="6">DSM 2262</strain>
    </source>
</reference>
<dbReference type="RefSeq" id="WP_002624176.1">
    <property type="nucleotide sequence ID" value="NZ_ANAH02000071.1"/>
</dbReference>
<dbReference type="InterPro" id="IPR010623">
    <property type="entry name" value="IcmF_C"/>
</dbReference>
<organism evidence="6 7">
    <name type="scientific">Cystobacter fuscus (strain ATCC 25194 / DSM 2262 / NBRC 100088 / M29)</name>
    <dbReference type="NCBI Taxonomy" id="1242864"/>
    <lineage>
        <taxon>Bacteria</taxon>
        <taxon>Pseudomonadati</taxon>
        <taxon>Myxococcota</taxon>
        <taxon>Myxococcia</taxon>
        <taxon>Myxococcales</taxon>
        <taxon>Cystobacterineae</taxon>
        <taxon>Archangiaceae</taxon>
        <taxon>Cystobacter</taxon>
    </lineage>
</organism>
<feature type="domain" description="IcmF-related" evidence="3">
    <location>
        <begin position="479"/>
        <end position="790"/>
    </location>
</feature>
<keyword evidence="1" id="KW-1133">Transmembrane helix</keyword>
<feature type="transmembrane region" description="Helical" evidence="1">
    <location>
        <begin position="427"/>
        <end position="449"/>
    </location>
</feature>
<dbReference type="InterPro" id="IPR048677">
    <property type="entry name" value="TssM1_hel"/>
</dbReference>
<dbReference type="PANTHER" id="PTHR36153">
    <property type="entry name" value="INNER MEMBRANE PROTEIN-RELATED"/>
    <property type="match status" value="1"/>
</dbReference>